<evidence type="ECO:0000313" key="1">
    <source>
        <dbReference type="EMBL" id="MBR8646372.1"/>
    </source>
</evidence>
<comment type="caution">
    <text evidence="1">The sequence shown here is derived from an EMBL/GenBank/DDBJ whole genome shotgun (WGS) entry which is preliminary data.</text>
</comment>
<dbReference type="Proteomes" id="UP000680045">
    <property type="component" value="Unassembled WGS sequence"/>
</dbReference>
<proteinExistence type="predicted"/>
<reference evidence="1" key="1">
    <citation type="submission" date="2021-04" db="EMBL/GenBank/DDBJ databases">
        <title>Whole genome sequencing of Enterococci isolates from hospitalized patients.</title>
        <authorList>
            <person name="Ogoti B.M."/>
            <person name="Onyambu F.G."/>
        </authorList>
    </citation>
    <scope>NUCLEOTIDE SEQUENCE</scope>
    <source>
        <strain evidence="1">242</strain>
    </source>
</reference>
<name>A0A941FTF7_9BACI</name>
<dbReference type="AlphaFoldDB" id="A0A941FTF7"/>
<dbReference type="EMBL" id="JAGTPW010000094">
    <property type="protein sequence ID" value="MBR8646372.1"/>
    <property type="molecule type" value="Genomic_DNA"/>
</dbReference>
<evidence type="ECO:0000313" key="2">
    <source>
        <dbReference type="Proteomes" id="UP000680045"/>
    </source>
</evidence>
<organism evidence="1 2">
    <name type="scientific">Peribacillus frigoritolerans</name>
    <dbReference type="NCBI Taxonomy" id="450367"/>
    <lineage>
        <taxon>Bacteria</taxon>
        <taxon>Bacillati</taxon>
        <taxon>Bacillota</taxon>
        <taxon>Bacilli</taxon>
        <taxon>Bacillales</taxon>
        <taxon>Bacillaceae</taxon>
        <taxon>Peribacillus</taxon>
    </lineage>
</organism>
<protein>
    <submittedName>
        <fullName evidence="1">Uncharacterized protein</fullName>
    </submittedName>
</protein>
<sequence length="210" mass="23294">MSPIVESMKVESTKKSGISTMAVPNSNEFSLDYRTFIPYKGVKNPNAASSYKYLKGDNRTSFAAYSDVYRTEAKVYAMLSNPAALTLWPDVHGTYTCSTSACTDPKYVATASKSGIQLNKYTVATNNLRWSVNHVVGIPLPGIYPAIDYYYLAILSKSSFSVSGDHDKAPNHEFYMNYPAGSKKIHTYAVSSATDFWKLMGVKTTWSFDM</sequence>
<gene>
    <name evidence="1" type="ORF">KEH51_29300</name>
</gene>
<accession>A0A941FTF7</accession>